<evidence type="ECO:0000313" key="1">
    <source>
        <dbReference type="EMBL" id="MBO3359530.1"/>
    </source>
</evidence>
<name>A0AAW4IZV0_CLOPF</name>
<dbReference type="Proteomes" id="UP000668068">
    <property type="component" value="Unassembled WGS sequence"/>
</dbReference>
<reference evidence="1" key="1">
    <citation type="submission" date="2020-12" db="EMBL/GenBank/DDBJ databases">
        <title>Comparative genomics of Clostridium perfringens reveals patterns of host-associated phylogenetic clades and virulence factors.</title>
        <authorList>
            <person name="Smith A.H."/>
            <person name="Geier R."/>
        </authorList>
    </citation>
    <scope>NUCLEOTIDE SEQUENCE</scope>
    <source>
        <strain evidence="1">CHD30677R</strain>
    </source>
</reference>
<dbReference type="AlphaFoldDB" id="A0AAW4IZV0"/>
<dbReference type="EMBL" id="JAENQP010000007">
    <property type="protein sequence ID" value="MBO3359530.1"/>
    <property type="molecule type" value="Genomic_DNA"/>
</dbReference>
<dbReference type="RefSeq" id="WP_208340748.1">
    <property type="nucleotide sequence ID" value="NZ_JAENQO010000007.1"/>
</dbReference>
<protein>
    <submittedName>
        <fullName evidence="1">Uncharacterized protein</fullName>
    </submittedName>
</protein>
<sequence>MMYKVSSCSRCGKELGENEICSCNDRGKCLGYTDEDCINCGRLRVELFENGDEICERCKFNQLTEEFEF</sequence>
<proteinExistence type="predicted"/>
<comment type="caution">
    <text evidence="1">The sequence shown here is derived from an EMBL/GenBank/DDBJ whole genome shotgun (WGS) entry which is preliminary data.</text>
</comment>
<evidence type="ECO:0000313" key="2">
    <source>
        <dbReference type="Proteomes" id="UP000668068"/>
    </source>
</evidence>
<gene>
    <name evidence="1" type="ORF">JJB47_12180</name>
</gene>
<organism evidence="1 2">
    <name type="scientific">Clostridium perfringens</name>
    <dbReference type="NCBI Taxonomy" id="1502"/>
    <lineage>
        <taxon>Bacteria</taxon>
        <taxon>Bacillati</taxon>
        <taxon>Bacillota</taxon>
        <taxon>Clostridia</taxon>
        <taxon>Eubacteriales</taxon>
        <taxon>Clostridiaceae</taxon>
        <taxon>Clostridium</taxon>
    </lineage>
</organism>
<accession>A0AAW4IZV0</accession>